<sequence>MGSKTVKCAHRATPGPKHYKARHAQYAPHSPWARYALQKVSIDYPREHSRVLRVGPGYEEPLDDDVAMEDEMARVESDLECSDDNEEDSKMGEAALFPTNEEE</sequence>
<organism evidence="2 3">
    <name type="scientific">Datura stramonium</name>
    <name type="common">Jimsonweed</name>
    <name type="synonym">Common thornapple</name>
    <dbReference type="NCBI Taxonomy" id="4076"/>
    <lineage>
        <taxon>Eukaryota</taxon>
        <taxon>Viridiplantae</taxon>
        <taxon>Streptophyta</taxon>
        <taxon>Embryophyta</taxon>
        <taxon>Tracheophyta</taxon>
        <taxon>Spermatophyta</taxon>
        <taxon>Magnoliopsida</taxon>
        <taxon>eudicotyledons</taxon>
        <taxon>Gunneridae</taxon>
        <taxon>Pentapetalae</taxon>
        <taxon>asterids</taxon>
        <taxon>lamiids</taxon>
        <taxon>Solanales</taxon>
        <taxon>Solanaceae</taxon>
        <taxon>Solanoideae</taxon>
        <taxon>Datureae</taxon>
        <taxon>Datura</taxon>
    </lineage>
</organism>
<evidence type="ECO:0000313" key="2">
    <source>
        <dbReference type="EMBL" id="MCE0480554.1"/>
    </source>
</evidence>
<feature type="region of interest" description="Disordered" evidence="1">
    <location>
        <begin position="1"/>
        <end position="25"/>
    </location>
</feature>
<reference evidence="2 3" key="1">
    <citation type="journal article" date="2021" name="BMC Genomics">
        <title>Datura genome reveals duplications of psychoactive alkaloid biosynthetic genes and high mutation rate following tissue culture.</title>
        <authorList>
            <person name="Rajewski A."/>
            <person name="Carter-House D."/>
            <person name="Stajich J."/>
            <person name="Litt A."/>
        </authorList>
    </citation>
    <scope>NUCLEOTIDE SEQUENCE [LARGE SCALE GENOMIC DNA]</scope>
    <source>
        <strain evidence="2">AR-01</strain>
    </source>
</reference>
<accession>A0ABS8VL67</accession>
<dbReference type="EMBL" id="JACEIK010005031">
    <property type="protein sequence ID" value="MCE0480554.1"/>
    <property type="molecule type" value="Genomic_DNA"/>
</dbReference>
<dbReference type="Proteomes" id="UP000823775">
    <property type="component" value="Unassembled WGS sequence"/>
</dbReference>
<gene>
    <name evidence="2" type="ORF">HAX54_037521</name>
</gene>
<feature type="region of interest" description="Disordered" evidence="1">
    <location>
        <begin position="75"/>
        <end position="103"/>
    </location>
</feature>
<evidence type="ECO:0000256" key="1">
    <source>
        <dbReference type="SAM" id="MobiDB-lite"/>
    </source>
</evidence>
<keyword evidence="3" id="KW-1185">Reference proteome</keyword>
<comment type="caution">
    <text evidence="2">The sequence shown here is derived from an EMBL/GenBank/DDBJ whole genome shotgun (WGS) entry which is preliminary data.</text>
</comment>
<evidence type="ECO:0000313" key="3">
    <source>
        <dbReference type="Proteomes" id="UP000823775"/>
    </source>
</evidence>
<protein>
    <submittedName>
        <fullName evidence="2">Uncharacterized protein</fullName>
    </submittedName>
</protein>
<proteinExistence type="predicted"/>
<feature type="compositionally biased region" description="Acidic residues" evidence="1">
    <location>
        <begin position="78"/>
        <end position="87"/>
    </location>
</feature>
<name>A0ABS8VL67_DATST</name>